<protein>
    <submittedName>
        <fullName evidence="15">Cytochrome P450 6k1</fullName>
    </submittedName>
</protein>
<evidence type="ECO:0000256" key="8">
    <source>
        <dbReference type="ARBA" id="ARBA00022848"/>
    </source>
</evidence>
<feature type="transmembrane region" description="Helical" evidence="14">
    <location>
        <begin position="6"/>
        <end position="27"/>
    </location>
</feature>
<evidence type="ECO:0000256" key="9">
    <source>
        <dbReference type="ARBA" id="ARBA00023002"/>
    </source>
</evidence>
<comment type="caution">
    <text evidence="15">The sequence shown here is derived from an EMBL/GenBank/DDBJ whole genome shotgun (WGS) entry which is preliminary data.</text>
</comment>
<keyword evidence="9" id="KW-0560">Oxidoreductase</keyword>
<gene>
    <name evidence="15" type="ORF">BDFB_007415</name>
</gene>
<dbReference type="InterPro" id="IPR036396">
    <property type="entry name" value="Cyt_P450_sf"/>
</dbReference>
<evidence type="ECO:0000256" key="13">
    <source>
        <dbReference type="PIRSR" id="PIRSR602401-1"/>
    </source>
</evidence>
<organism evidence="15 16">
    <name type="scientific">Asbolus verrucosus</name>
    <name type="common">Desert ironclad beetle</name>
    <dbReference type="NCBI Taxonomy" id="1661398"/>
    <lineage>
        <taxon>Eukaryota</taxon>
        <taxon>Metazoa</taxon>
        <taxon>Ecdysozoa</taxon>
        <taxon>Arthropoda</taxon>
        <taxon>Hexapoda</taxon>
        <taxon>Insecta</taxon>
        <taxon>Pterygota</taxon>
        <taxon>Neoptera</taxon>
        <taxon>Endopterygota</taxon>
        <taxon>Coleoptera</taxon>
        <taxon>Polyphaga</taxon>
        <taxon>Cucujiformia</taxon>
        <taxon>Tenebrionidae</taxon>
        <taxon>Pimeliinae</taxon>
        <taxon>Asbolus</taxon>
    </lineage>
</organism>
<dbReference type="GO" id="GO:0005506">
    <property type="term" value="F:iron ion binding"/>
    <property type="evidence" value="ECO:0007669"/>
    <property type="project" value="InterPro"/>
</dbReference>
<sequence>MLLWSGPWITDFLILSVTFWTVLYLYVTRKFNYWKERSVPYITPIPFFGNAFDIFTFRKSIGEVCRQLYESTTDPFVGFFICDEPYLLIRDTELVKAVLVKDFAAFSNRTISDNKKDDPMGSHILFILKTPDWRDIRKKITPVFTSGKMRWMYKLVQEAGRELADYLKKEAAKNPVVDIKEISAKYTTEAITSTSFGINANCFKNENAEFRLVSRRVLNWGHWERAISTVCYFIAPNLVKLFKLKFVDTASAEFLRDAFWRTMKERERTSFVRNDLLDILIEMKKKEEIDDPYKLEGDKLVAQATQFFMAGFETSSSAISFTLYELAVNPDIQKKLREEIISVKNKHGEFSYEALKEMRYLDMCVKETLRKYPILPFLDRRCDEDYLLPGTDVLLPKGTPVFISTWGLHFDPRYFPDPEKYEPARFAEENVQTRPQFAYLPFGEGPRNCIGARFGNVSTKSGVAHIISEFEVELCKETQHPIKLDSKGFLLAPVLQLLLKFNKTEKSVYLSEMWLTPYLPVDTLILLSTLIFLLCKYVSRNFDHWKKKKVFYFEPIPFFGNFLDLSLFRTTIGEYLAKLYNQTEEPFFGIFIFDTPHLIIRSPELIKAILVKDFNNFDDRNIASAPHESVTSNMLFLNKNPEWKPVRAKMTPVFTTGKLKGMIPLINEVGETMKEYIKQNMTNLSLEAKEICAKYSTDIIAKCAFAINANSFKSDDAEFRKVGRLVFDFRWSTAIQQTSFFFLPSLVRLFRMTFIDPKATNFLRETFWNAIKLRQERSHKATDVIDAIIDMKDNKEFCKNNKFEGDKVVAQAAQFFLAGFETTSSTIAFTLYELCLQPPIQHKVKNEIKSSLEEHGGITYEAIQSMKYLHMCVC</sequence>
<dbReference type="PROSITE" id="PS00086">
    <property type="entry name" value="CYTOCHROME_P450"/>
    <property type="match status" value="1"/>
</dbReference>
<dbReference type="EMBL" id="QDEB01017563">
    <property type="protein sequence ID" value="RZC41397.1"/>
    <property type="molecule type" value="Genomic_DNA"/>
</dbReference>
<keyword evidence="5 13" id="KW-0349">Heme</keyword>
<keyword evidence="10 13" id="KW-0408">Iron</keyword>
<dbReference type="InterPro" id="IPR002401">
    <property type="entry name" value="Cyt_P450_E_grp-I"/>
</dbReference>
<feature type="binding site" description="axial binding residue" evidence="13">
    <location>
        <position position="449"/>
    </location>
    <ligand>
        <name>heme</name>
        <dbReference type="ChEBI" id="CHEBI:30413"/>
    </ligand>
    <ligandPart>
        <name>Fe</name>
        <dbReference type="ChEBI" id="CHEBI:18248"/>
    </ligandPart>
</feature>
<dbReference type="InterPro" id="IPR017972">
    <property type="entry name" value="Cyt_P450_CS"/>
</dbReference>
<comment type="similarity">
    <text evidence="4">Belongs to the cytochrome P450 family.</text>
</comment>
<dbReference type="InterPro" id="IPR001128">
    <property type="entry name" value="Cyt_P450"/>
</dbReference>
<evidence type="ECO:0000256" key="3">
    <source>
        <dbReference type="ARBA" id="ARBA00004406"/>
    </source>
</evidence>
<feature type="transmembrane region" description="Helical" evidence="14">
    <location>
        <begin position="39"/>
        <end position="57"/>
    </location>
</feature>
<keyword evidence="6 13" id="KW-0479">Metal-binding</keyword>
<evidence type="ECO:0000313" key="15">
    <source>
        <dbReference type="EMBL" id="RZC41397.1"/>
    </source>
</evidence>
<evidence type="ECO:0000256" key="7">
    <source>
        <dbReference type="ARBA" id="ARBA00022824"/>
    </source>
</evidence>
<evidence type="ECO:0000256" key="5">
    <source>
        <dbReference type="ARBA" id="ARBA00022617"/>
    </source>
</evidence>
<keyword evidence="14" id="KW-0812">Transmembrane</keyword>
<evidence type="ECO:0000256" key="1">
    <source>
        <dbReference type="ARBA" id="ARBA00001971"/>
    </source>
</evidence>
<dbReference type="STRING" id="1661398.A0A482W9B3"/>
<accession>A0A482W9B3</accession>
<dbReference type="OrthoDB" id="2789670at2759"/>
<dbReference type="AlphaFoldDB" id="A0A482W9B3"/>
<keyword evidence="8" id="KW-0492">Microsome</keyword>
<evidence type="ECO:0000256" key="14">
    <source>
        <dbReference type="SAM" id="Phobius"/>
    </source>
</evidence>
<reference evidence="15 16" key="1">
    <citation type="submission" date="2017-03" db="EMBL/GenBank/DDBJ databases">
        <title>Genome of the blue death feigning beetle - Asbolus verrucosus.</title>
        <authorList>
            <person name="Rider S.D."/>
        </authorList>
    </citation>
    <scope>NUCLEOTIDE SEQUENCE [LARGE SCALE GENOMIC DNA]</scope>
    <source>
        <strain evidence="15">Butters</strain>
        <tissue evidence="15">Head and leg muscle</tissue>
    </source>
</reference>
<keyword evidence="14" id="KW-1133">Transmembrane helix</keyword>
<keyword evidence="7" id="KW-0256">Endoplasmic reticulum</keyword>
<dbReference type="PANTHER" id="PTHR24292:SF45">
    <property type="entry name" value="CYTOCHROME P450 6G1-RELATED"/>
    <property type="match status" value="1"/>
</dbReference>
<comment type="cofactor">
    <cofactor evidence="1 13">
        <name>heme</name>
        <dbReference type="ChEBI" id="CHEBI:30413"/>
    </cofactor>
</comment>
<evidence type="ECO:0000256" key="10">
    <source>
        <dbReference type="ARBA" id="ARBA00023004"/>
    </source>
</evidence>
<dbReference type="CDD" id="cd11056">
    <property type="entry name" value="CYP6-like"/>
    <property type="match status" value="2"/>
</dbReference>
<keyword evidence="12 14" id="KW-0472">Membrane</keyword>
<keyword evidence="11" id="KW-0503">Monooxygenase</keyword>
<evidence type="ECO:0000313" key="16">
    <source>
        <dbReference type="Proteomes" id="UP000292052"/>
    </source>
</evidence>
<dbReference type="PRINTS" id="PR00385">
    <property type="entry name" value="P450"/>
</dbReference>
<dbReference type="SUPFAM" id="SSF48264">
    <property type="entry name" value="Cytochrome P450"/>
    <property type="match status" value="2"/>
</dbReference>
<evidence type="ECO:0000256" key="11">
    <source>
        <dbReference type="ARBA" id="ARBA00023033"/>
    </source>
</evidence>
<dbReference type="GO" id="GO:0005789">
    <property type="term" value="C:endoplasmic reticulum membrane"/>
    <property type="evidence" value="ECO:0007669"/>
    <property type="project" value="UniProtKB-SubCell"/>
</dbReference>
<evidence type="ECO:0000256" key="6">
    <source>
        <dbReference type="ARBA" id="ARBA00022723"/>
    </source>
</evidence>
<dbReference type="GO" id="GO:0016705">
    <property type="term" value="F:oxidoreductase activity, acting on paired donors, with incorporation or reduction of molecular oxygen"/>
    <property type="evidence" value="ECO:0007669"/>
    <property type="project" value="InterPro"/>
</dbReference>
<dbReference type="InterPro" id="IPR050476">
    <property type="entry name" value="Insect_CytP450_Detox"/>
</dbReference>
<dbReference type="Gene3D" id="1.10.630.10">
    <property type="entry name" value="Cytochrome P450"/>
    <property type="match status" value="2"/>
</dbReference>
<name>A0A482W9B3_ASBVE</name>
<dbReference type="GO" id="GO:0020037">
    <property type="term" value="F:heme binding"/>
    <property type="evidence" value="ECO:0007669"/>
    <property type="project" value="InterPro"/>
</dbReference>
<dbReference type="PRINTS" id="PR00463">
    <property type="entry name" value="EP450I"/>
</dbReference>
<dbReference type="Pfam" id="PF00067">
    <property type="entry name" value="p450"/>
    <property type="match status" value="2"/>
</dbReference>
<evidence type="ECO:0000256" key="12">
    <source>
        <dbReference type="ARBA" id="ARBA00023136"/>
    </source>
</evidence>
<dbReference type="GO" id="GO:0004497">
    <property type="term" value="F:monooxygenase activity"/>
    <property type="evidence" value="ECO:0007669"/>
    <property type="project" value="UniProtKB-KW"/>
</dbReference>
<evidence type="ECO:0000256" key="4">
    <source>
        <dbReference type="ARBA" id="ARBA00010617"/>
    </source>
</evidence>
<evidence type="ECO:0000256" key="2">
    <source>
        <dbReference type="ARBA" id="ARBA00004174"/>
    </source>
</evidence>
<comment type="subcellular location">
    <subcellularLocation>
        <location evidence="3">Endoplasmic reticulum membrane</location>
        <topology evidence="3">Peripheral membrane protein</topology>
    </subcellularLocation>
    <subcellularLocation>
        <location evidence="2">Microsome membrane</location>
        <topology evidence="2">Peripheral membrane protein</topology>
    </subcellularLocation>
</comment>
<dbReference type="Proteomes" id="UP000292052">
    <property type="component" value="Unassembled WGS sequence"/>
</dbReference>
<proteinExistence type="inferred from homology"/>
<dbReference type="FunFam" id="1.10.630.10:FF:000042">
    <property type="entry name" value="Cytochrome P450"/>
    <property type="match status" value="1"/>
</dbReference>
<dbReference type="PANTHER" id="PTHR24292">
    <property type="entry name" value="CYTOCHROME P450"/>
    <property type="match status" value="1"/>
</dbReference>
<keyword evidence="16" id="KW-1185">Reference proteome</keyword>
<feature type="non-terminal residue" evidence="15">
    <location>
        <position position="874"/>
    </location>
</feature>